<dbReference type="Pfam" id="PF07098">
    <property type="entry name" value="DUF1360"/>
    <property type="match status" value="1"/>
</dbReference>
<keyword evidence="1" id="KW-0812">Transmembrane</keyword>
<reference evidence="2 3" key="1">
    <citation type="submission" date="2024-10" db="EMBL/GenBank/DDBJ databases">
        <title>The Natural Products Discovery Center: Release of the First 8490 Sequenced Strains for Exploring Actinobacteria Biosynthetic Diversity.</title>
        <authorList>
            <person name="Kalkreuter E."/>
            <person name="Kautsar S.A."/>
            <person name="Yang D."/>
            <person name="Bader C.D."/>
            <person name="Teijaro C.N."/>
            <person name="Fluegel L."/>
            <person name="Davis C.M."/>
            <person name="Simpson J.R."/>
            <person name="Lauterbach L."/>
            <person name="Steele A.D."/>
            <person name="Gui C."/>
            <person name="Meng S."/>
            <person name="Li G."/>
            <person name="Viehrig K."/>
            <person name="Ye F."/>
            <person name="Su P."/>
            <person name="Kiefer A.F."/>
            <person name="Nichols A."/>
            <person name="Cepeda A.J."/>
            <person name="Yan W."/>
            <person name="Fan B."/>
            <person name="Jiang Y."/>
            <person name="Adhikari A."/>
            <person name="Zheng C.-J."/>
            <person name="Schuster L."/>
            <person name="Cowan T.M."/>
            <person name="Smanski M.J."/>
            <person name="Chevrette M.G."/>
            <person name="De Carvalho L.P.S."/>
            <person name="Shen B."/>
        </authorList>
    </citation>
    <scope>NUCLEOTIDE SEQUENCE [LARGE SCALE GENOMIC DNA]</scope>
    <source>
        <strain evidence="2 3">NPDC001281</strain>
    </source>
</reference>
<sequence>MTETLKEAARAYEGSADRPLASYGRILLVYSGVVGAVAAVAWLTGRRAPEKIGLLDLGLMGMFTHRLSRTLAKDPVVSPLRAPFTKYVGVSGPSELREEVRGSGLRHALGELVSCPFCLSQWVATGYAAGMVFAPRVTRLAGATMTAVAASDWLQLAYSRMMKQAGEDGPE</sequence>
<accession>A0ABW6V8W4</accession>
<protein>
    <submittedName>
        <fullName evidence="2">DUF1360 domain-containing protein</fullName>
    </submittedName>
</protein>
<dbReference type="Proteomes" id="UP001602119">
    <property type="component" value="Unassembled WGS sequence"/>
</dbReference>
<proteinExistence type="predicted"/>
<evidence type="ECO:0000313" key="2">
    <source>
        <dbReference type="EMBL" id="MFF4775483.1"/>
    </source>
</evidence>
<gene>
    <name evidence="2" type="ORF">ACFY05_21760</name>
</gene>
<organism evidence="2 3">
    <name type="scientific">Microtetraspora fusca</name>
    <dbReference type="NCBI Taxonomy" id="1997"/>
    <lineage>
        <taxon>Bacteria</taxon>
        <taxon>Bacillati</taxon>
        <taxon>Actinomycetota</taxon>
        <taxon>Actinomycetes</taxon>
        <taxon>Streptosporangiales</taxon>
        <taxon>Streptosporangiaceae</taxon>
        <taxon>Microtetraspora</taxon>
    </lineage>
</organism>
<keyword evidence="1" id="KW-1133">Transmembrane helix</keyword>
<feature type="transmembrane region" description="Helical" evidence="1">
    <location>
        <begin position="20"/>
        <end position="43"/>
    </location>
</feature>
<keyword evidence="3" id="KW-1185">Reference proteome</keyword>
<keyword evidence="1" id="KW-0472">Membrane</keyword>
<comment type="caution">
    <text evidence="2">The sequence shown here is derived from an EMBL/GenBank/DDBJ whole genome shotgun (WGS) entry which is preliminary data.</text>
</comment>
<evidence type="ECO:0000313" key="3">
    <source>
        <dbReference type="Proteomes" id="UP001602119"/>
    </source>
</evidence>
<dbReference type="RefSeq" id="WP_387343709.1">
    <property type="nucleotide sequence ID" value="NZ_JBIAXI010000013.1"/>
</dbReference>
<dbReference type="InterPro" id="IPR010773">
    <property type="entry name" value="Mycophage_PG1_Gp7"/>
</dbReference>
<name>A0ABW6V8W4_MICFU</name>
<dbReference type="EMBL" id="JBIAXI010000013">
    <property type="protein sequence ID" value="MFF4775483.1"/>
    <property type="molecule type" value="Genomic_DNA"/>
</dbReference>
<evidence type="ECO:0000256" key="1">
    <source>
        <dbReference type="SAM" id="Phobius"/>
    </source>
</evidence>